<evidence type="ECO:0000259" key="1">
    <source>
        <dbReference type="Pfam" id="PF13791"/>
    </source>
</evidence>
<dbReference type="Pfam" id="PF13791">
    <property type="entry name" value="Sigma_reg_C"/>
    <property type="match status" value="1"/>
</dbReference>
<dbReference type="AlphaFoldDB" id="A0A6A0BCZ9"/>
<evidence type="ECO:0000313" key="2">
    <source>
        <dbReference type="EMBL" id="GFH43300.1"/>
    </source>
</evidence>
<dbReference type="Proteomes" id="UP000480303">
    <property type="component" value="Unassembled WGS sequence"/>
</dbReference>
<name>A0A6A0BCZ9_9LACT</name>
<gene>
    <name evidence="2" type="ORF">Hs30E_18510</name>
</gene>
<feature type="domain" description="Sigma factor regulator C-terminal" evidence="1">
    <location>
        <begin position="94"/>
        <end position="129"/>
    </location>
</feature>
<accession>A0A6A0BCZ9</accession>
<organism evidence="2 3">
    <name type="scientific">Pseudolactococcus hodotermopsidis</name>
    <dbReference type="NCBI Taxonomy" id="2709157"/>
    <lineage>
        <taxon>Bacteria</taxon>
        <taxon>Bacillati</taxon>
        <taxon>Bacillota</taxon>
        <taxon>Bacilli</taxon>
        <taxon>Lactobacillales</taxon>
        <taxon>Streptococcaceae</taxon>
        <taxon>Pseudolactococcus</taxon>
    </lineage>
</organism>
<protein>
    <recommendedName>
        <fullName evidence="1">Sigma factor regulator C-terminal domain-containing protein</fullName>
    </recommendedName>
</protein>
<keyword evidence="3" id="KW-1185">Reference proteome</keyword>
<dbReference type="EMBL" id="BLLI01000074">
    <property type="protein sequence ID" value="GFH43300.1"/>
    <property type="molecule type" value="Genomic_DNA"/>
</dbReference>
<dbReference type="InterPro" id="IPR025672">
    <property type="entry name" value="Sigma_reg_C_dom"/>
</dbReference>
<comment type="caution">
    <text evidence="2">The sequence shown here is derived from an EMBL/GenBank/DDBJ whole genome shotgun (WGS) entry which is preliminary data.</text>
</comment>
<evidence type="ECO:0000313" key="3">
    <source>
        <dbReference type="Proteomes" id="UP000480303"/>
    </source>
</evidence>
<dbReference type="RefSeq" id="WP_228462044.1">
    <property type="nucleotide sequence ID" value="NZ_BLLI01000074.1"/>
</dbReference>
<reference evidence="2 3" key="1">
    <citation type="submission" date="2020-02" db="EMBL/GenBank/DDBJ databases">
        <title>Draft genome sequence of Lactococcus sp. Hs30E4-3.</title>
        <authorList>
            <person name="Noda S."/>
            <person name="Yuki M."/>
            <person name="Ohkuma M."/>
        </authorList>
    </citation>
    <scope>NUCLEOTIDE SEQUENCE [LARGE SCALE GENOMIC DNA]</scope>
    <source>
        <strain evidence="2 3">Hs30E4-3</strain>
    </source>
</reference>
<proteinExistence type="predicted"/>
<sequence length="129" mass="14939">MGKVEARYNLIDKVGKADFWEIGDTSYPEGGEMTFYNPNTTYEFITIPIQKKAIKEGNYTKKYGKRGSSWSVFPEDLYQAVSVPNDLANVVKTEKRVVEVGISFDKPYTYEEVKKMLPNNLMQAWYWVN</sequence>